<protein>
    <submittedName>
        <fullName evidence="3">Uncharacterized protein</fullName>
    </submittedName>
</protein>
<dbReference type="Proteomes" id="UP001320420">
    <property type="component" value="Unassembled WGS sequence"/>
</dbReference>
<gene>
    <name evidence="3" type="ORF">SLS62_000955</name>
</gene>
<sequence length="265" mass="29617">MVSFTLLALLTTTASAVAIGEPIEAADDLANGAIVPSPSSSAEAAPGGDHGTVSLGVLSPPGQVPPPPLPPSSWPAPPPSLVEPREEAEETEVAESGELAFPSNFTSPAIVEHNQQEEYAALGKKFLCTKLYMMYNNQFGIAVPSEWWQERAACQAWKQSVKEHFRGYARIRWNCYKLDSEEAARWQEYDPYILAASGWLRIQFVTPVGCQMDRGKRLLYDTRDPVGYEQNHVPVACKYWTPRDKYREFKSHHEHLQHTPHKIQD</sequence>
<feature type="compositionally biased region" description="Pro residues" evidence="1">
    <location>
        <begin position="62"/>
        <end position="81"/>
    </location>
</feature>
<dbReference type="AlphaFoldDB" id="A0AAN9UWQ0"/>
<organism evidence="3 4">
    <name type="scientific">Diatrype stigma</name>
    <dbReference type="NCBI Taxonomy" id="117547"/>
    <lineage>
        <taxon>Eukaryota</taxon>
        <taxon>Fungi</taxon>
        <taxon>Dikarya</taxon>
        <taxon>Ascomycota</taxon>
        <taxon>Pezizomycotina</taxon>
        <taxon>Sordariomycetes</taxon>
        <taxon>Xylariomycetidae</taxon>
        <taxon>Xylariales</taxon>
        <taxon>Diatrypaceae</taxon>
        <taxon>Diatrype</taxon>
    </lineage>
</organism>
<accession>A0AAN9UWQ0</accession>
<feature type="signal peptide" evidence="2">
    <location>
        <begin position="1"/>
        <end position="16"/>
    </location>
</feature>
<evidence type="ECO:0000313" key="4">
    <source>
        <dbReference type="Proteomes" id="UP001320420"/>
    </source>
</evidence>
<name>A0AAN9UWQ0_9PEZI</name>
<feature type="compositionally biased region" description="Low complexity" evidence="1">
    <location>
        <begin position="37"/>
        <end position="46"/>
    </location>
</feature>
<evidence type="ECO:0000313" key="3">
    <source>
        <dbReference type="EMBL" id="KAK7756939.1"/>
    </source>
</evidence>
<feature type="chain" id="PRO_5043004809" evidence="2">
    <location>
        <begin position="17"/>
        <end position="265"/>
    </location>
</feature>
<reference evidence="3 4" key="1">
    <citation type="submission" date="2024-02" db="EMBL/GenBank/DDBJ databases">
        <title>De novo assembly and annotation of 12 fungi associated with fruit tree decline syndrome in Ontario, Canada.</title>
        <authorList>
            <person name="Sulman M."/>
            <person name="Ellouze W."/>
            <person name="Ilyukhin E."/>
        </authorList>
    </citation>
    <scope>NUCLEOTIDE SEQUENCE [LARGE SCALE GENOMIC DNA]</scope>
    <source>
        <strain evidence="3 4">M11/M66-122</strain>
    </source>
</reference>
<evidence type="ECO:0000256" key="2">
    <source>
        <dbReference type="SAM" id="SignalP"/>
    </source>
</evidence>
<keyword evidence="4" id="KW-1185">Reference proteome</keyword>
<comment type="caution">
    <text evidence="3">The sequence shown here is derived from an EMBL/GenBank/DDBJ whole genome shotgun (WGS) entry which is preliminary data.</text>
</comment>
<feature type="region of interest" description="Disordered" evidence="1">
    <location>
        <begin position="37"/>
        <end position="85"/>
    </location>
</feature>
<keyword evidence="2" id="KW-0732">Signal</keyword>
<proteinExistence type="predicted"/>
<dbReference type="EMBL" id="JAKJXP020000004">
    <property type="protein sequence ID" value="KAK7756939.1"/>
    <property type="molecule type" value="Genomic_DNA"/>
</dbReference>
<evidence type="ECO:0000256" key="1">
    <source>
        <dbReference type="SAM" id="MobiDB-lite"/>
    </source>
</evidence>